<dbReference type="KEGG" id="acr:Acry_3555"/>
<reference evidence="4 5" key="1">
    <citation type="submission" date="2007-05" db="EMBL/GenBank/DDBJ databases">
        <title>Complete sequence of plasmid4 pACRY04 of Acidiphilium cryptum JF-5.</title>
        <authorList>
            <consortium name="US DOE Joint Genome Institute"/>
            <person name="Copeland A."/>
            <person name="Lucas S."/>
            <person name="Lapidus A."/>
            <person name="Barry K."/>
            <person name="Detter J.C."/>
            <person name="Glavina del Rio T."/>
            <person name="Hammon N."/>
            <person name="Israni S."/>
            <person name="Dalin E."/>
            <person name="Tice H."/>
            <person name="Pitluck S."/>
            <person name="Sims D."/>
            <person name="Brettin T."/>
            <person name="Bruce D."/>
            <person name="Han C."/>
            <person name="Schmutz J."/>
            <person name="Larimer F."/>
            <person name="Land M."/>
            <person name="Hauser L."/>
            <person name="Kyrpides N."/>
            <person name="Kim E."/>
            <person name="Magnuson T."/>
            <person name="Richardson P."/>
        </authorList>
    </citation>
    <scope>NUCLEOTIDE SEQUENCE [LARGE SCALE GENOMIC DNA]</scope>
    <source>
        <strain evidence="4 5">JF-5</strain>
        <plasmid evidence="5">Plasmid pACRY04</plasmid>
    </source>
</reference>
<evidence type="ECO:0000259" key="3">
    <source>
        <dbReference type="PROSITE" id="PS51186"/>
    </source>
</evidence>
<dbReference type="AlphaFoldDB" id="A5FU71"/>
<keyword evidence="1 4" id="KW-0808">Transferase</keyword>
<dbReference type="HOGENOM" id="CLU_013985_11_8_5"/>
<dbReference type="EMBL" id="CP000692">
    <property type="protein sequence ID" value="ABQ29153.1"/>
    <property type="molecule type" value="Genomic_DNA"/>
</dbReference>
<dbReference type="RefSeq" id="WP_011930818.1">
    <property type="nucleotide sequence ID" value="NC_009470.1"/>
</dbReference>
<dbReference type="Pfam" id="PF13508">
    <property type="entry name" value="Acetyltransf_7"/>
    <property type="match status" value="1"/>
</dbReference>
<geneLocation type="plasmid" evidence="4 5">
    <name>pACRY04</name>
</geneLocation>
<dbReference type="Gene3D" id="3.40.630.30">
    <property type="match status" value="1"/>
</dbReference>
<keyword evidence="4" id="KW-0614">Plasmid</keyword>
<dbReference type="SUPFAM" id="SSF55729">
    <property type="entry name" value="Acyl-CoA N-acyltransferases (Nat)"/>
    <property type="match status" value="1"/>
</dbReference>
<dbReference type="PANTHER" id="PTHR43877:SF2">
    <property type="entry name" value="AMINOALKYLPHOSPHONATE N-ACETYLTRANSFERASE-RELATED"/>
    <property type="match status" value="1"/>
</dbReference>
<dbReference type="CDD" id="cd04301">
    <property type="entry name" value="NAT_SF"/>
    <property type="match status" value="1"/>
</dbReference>
<sequence>MTVDRIEIELADARSPDLINLVTALDDFLNRVCGVERNHGSPIDRLAHDDTQMFIARIAGQAVGCAGLQVFEDGTGEVKRMYVVTEVRTTGIGSRLLARVVEAALTAKLSVLRLETTEFLPDAQRLYRANGFVPCPAYGPYVANPINLYFERWLMR</sequence>
<dbReference type="InterPro" id="IPR050832">
    <property type="entry name" value="Bact_Acetyltransf"/>
</dbReference>
<evidence type="ECO:0000313" key="4">
    <source>
        <dbReference type="EMBL" id="ABQ29153.1"/>
    </source>
</evidence>
<dbReference type="PROSITE" id="PS51186">
    <property type="entry name" value="GNAT"/>
    <property type="match status" value="1"/>
</dbReference>
<feature type="domain" description="N-acetyltransferase" evidence="3">
    <location>
        <begin position="6"/>
        <end position="155"/>
    </location>
</feature>
<accession>A5FU71</accession>
<dbReference type="InterPro" id="IPR000182">
    <property type="entry name" value="GNAT_dom"/>
</dbReference>
<protein>
    <submittedName>
        <fullName evidence="4">GCN5-related N-acetyltransferase</fullName>
    </submittedName>
</protein>
<organism evidence="4 5">
    <name type="scientific">Acidiphilium cryptum (strain JF-5)</name>
    <dbReference type="NCBI Taxonomy" id="349163"/>
    <lineage>
        <taxon>Bacteria</taxon>
        <taxon>Pseudomonadati</taxon>
        <taxon>Pseudomonadota</taxon>
        <taxon>Alphaproteobacteria</taxon>
        <taxon>Acetobacterales</taxon>
        <taxon>Acidocellaceae</taxon>
        <taxon>Acidiphilium</taxon>
    </lineage>
</organism>
<name>A5FU71_ACICJ</name>
<dbReference type="eggNOG" id="COG0456">
    <property type="taxonomic scope" value="Bacteria"/>
</dbReference>
<dbReference type="InterPro" id="IPR016181">
    <property type="entry name" value="Acyl_CoA_acyltransferase"/>
</dbReference>
<gene>
    <name evidence="4" type="ordered locus">Acry_3555</name>
</gene>
<dbReference type="Proteomes" id="UP000000245">
    <property type="component" value="Plasmid pACRY04"/>
</dbReference>
<evidence type="ECO:0000256" key="1">
    <source>
        <dbReference type="ARBA" id="ARBA00022679"/>
    </source>
</evidence>
<keyword evidence="2" id="KW-0012">Acyltransferase</keyword>
<proteinExistence type="predicted"/>
<keyword evidence="5" id="KW-1185">Reference proteome</keyword>
<evidence type="ECO:0000313" key="5">
    <source>
        <dbReference type="Proteomes" id="UP000000245"/>
    </source>
</evidence>
<evidence type="ECO:0000256" key="2">
    <source>
        <dbReference type="ARBA" id="ARBA00023315"/>
    </source>
</evidence>
<dbReference type="PANTHER" id="PTHR43877">
    <property type="entry name" value="AMINOALKYLPHOSPHONATE N-ACETYLTRANSFERASE-RELATED-RELATED"/>
    <property type="match status" value="1"/>
</dbReference>
<dbReference type="GO" id="GO:0016747">
    <property type="term" value="F:acyltransferase activity, transferring groups other than amino-acyl groups"/>
    <property type="evidence" value="ECO:0007669"/>
    <property type="project" value="InterPro"/>
</dbReference>